<evidence type="ECO:0000313" key="12">
    <source>
        <dbReference type="Proteomes" id="UP001296104"/>
    </source>
</evidence>
<evidence type="ECO:0000256" key="9">
    <source>
        <dbReference type="SAM" id="SignalP"/>
    </source>
</evidence>
<evidence type="ECO:0000256" key="5">
    <source>
        <dbReference type="ARBA" id="ARBA00023002"/>
    </source>
</evidence>
<evidence type="ECO:0000313" key="11">
    <source>
        <dbReference type="EMBL" id="CAK3996732.1"/>
    </source>
</evidence>
<reference evidence="11" key="1">
    <citation type="submission" date="2023-11" db="EMBL/GenBank/DDBJ databases">
        <authorList>
            <person name="Alioto T."/>
            <person name="Alioto T."/>
            <person name="Gomez Garrido J."/>
        </authorList>
    </citation>
    <scope>NUCLEOTIDE SEQUENCE</scope>
</reference>
<dbReference type="AlphaFoldDB" id="A0AAI8YY12"/>
<organism evidence="11 12">
    <name type="scientific">Lecanosticta acicola</name>
    <dbReference type="NCBI Taxonomy" id="111012"/>
    <lineage>
        <taxon>Eukaryota</taxon>
        <taxon>Fungi</taxon>
        <taxon>Dikarya</taxon>
        <taxon>Ascomycota</taxon>
        <taxon>Pezizomycotina</taxon>
        <taxon>Dothideomycetes</taxon>
        <taxon>Dothideomycetidae</taxon>
        <taxon>Mycosphaerellales</taxon>
        <taxon>Mycosphaerellaceae</taxon>
        <taxon>Lecanosticta</taxon>
    </lineage>
</organism>
<protein>
    <submittedName>
        <fullName evidence="11">Aromatic peroxygenase</fullName>
    </submittedName>
</protein>
<name>A0AAI8YY12_9PEZI</name>
<feature type="compositionally biased region" description="Basic and acidic residues" evidence="8">
    <location>
        <begin position="53"/>
        <end position="71"/>
    </location>
</feature>
<dbReference type="Proteomes" id="UP001296104">
    <property type="component" value="Unassembled WGS sequence"/>
</dbReference>
<evidence type="ECO:0000259" key="10">
    <source>
        <dbReference type="PROSITE" id="PS51405"/>
    </source>
</evidence>
<comment type="similarity">
    <text evidence="7">Belongs to the chloroperoxidase family.</text>
</comment>
<evidence type="ECO:0000256" key="7">
    <source>
        <dbReference type="ARBA" id="ARBA00025795"/>
    </source>
</evidence>
<dbReference type="Gene3D" id="1.10.489.10">
    <property type="entry name" value="Chloroperoxidase-like"/>
    <property type="match status" value="1"/>
</dbReference>
<dbReference type="GO" id="GO:0004601">
    <property type="term" value="F:peroxidase activity"/>
    <property type="evidence" value="ECO:0007669"/>
    <property type="project" value="UniProtKB-KW"/>
</dbReference>
<evidence type="ECO:0000256" key="4">
    <source>
        <dbReference type="ARBA" id="ARBA00022723"/>
    </source>
</evidence>
<evidence type="ECO:0000256" key="8">
    <source>
        <dbReference type="SAM" id="MobiDB-lite"/>
    </source>
</evidence>
<keyword evidence="9" id="KW-0732">Signal</keyword>
<feature type="signal peptide" evidence="9">
    <location>
        <begin position="1"/>
        <end position="16"/>
    </location>
</feature>
<keyword evidence="6" id="KW-0408">Iron</keyword>
<keyword evidence="4" id="KW-0479">Metal-binding</keyword>
<feature type="region of interest" description="Disordered" evidence="8">
    <location>
        <begin position="50"/>
        <end position="71"/>
    </location>
</feature>
<dbReference type="Pfam" id="PF01328">
    <property type="entry name" value="Peroxidase_2"/>
    <property type="match status" value="1"/>
</dbReference>
<dbReference type="InterPro" id="IPR000028">
    <property type="entry name" value="Chloroperoxidase"/>
</dbReference>
<keyword evidence="3" id="KW-0349">Heme</keyword>
<evidence type="ECO:0000256" key="3">
    <source>
        <dbReference type="ARBA" id="ARBA00022617"/>
    </source>
</evidence>
<sequence>MKGFLSLLALPALATAFPSLKEAGNEKRLLRQVGNLANDVQGLLGSIATSVDPENRRPEPGYHFREPRPNDSRGACPGLNLLANYGYLPRDGYVNFGQVVEAVARGFNMGADLAVVLCVFAVLTDGDIENESWYLGSGPGRIGGLNRHSTVEADISPNKEDYYNGCGDNHHISSRMFRQNVEYVMQDRNKEFSYDVMARHYGENSRFSQQYNPYLYYFPFPSIVSVVAFNFYPEYFSNGSHGAGGVANYESISSIVGARFDEETGNFQYVPERWPENWYRRARPYGAVEALTDGFTRIYPANPVGMPIGQFGTPNFNARTILCDVYQGLNSPMPLFLAGESEATEAQISWALGKLAGVGLSETVLGCPRRTLSANYLYPNASTAGGPLGPPPAEAFNAGNNIYYRSYFCEAPTRPQCDHVC</sequence>
<keyword evidence="12" id="KW-1185">Reference proteome</keyword>
<feature type="chain" id="PRO_5042583188" evidence="9">
    <location>
        <begin position="17"/>
        <end position="421"/>
    </location>
</feature>
<dbReference type="SUPFAM" id="SSF47571">
    <property type="entry name" value="Cloroperoxidase"/>
    <property type="match status" value="1"/>
</dbReference>
<dbReference type="InterPro" id="IPR036851">
    <property type="entry name" value="Chloroperoxidase-like_sf"/>
</dbReference>
<dbReference type="PANTHER" id="PTHR33577:SF1">
    <property type="entry name" value="HEME HALOPEROXIDASE FAMILY PROFILE DOMAIN-CONTAINING PROTEIN"/>
    <property type="match status" value="1"/>
</dbReference>
<feature type="domain" description="Heme haloperoxidase family profile" evidence="10">
    <location>
        <begin position="58"/>
        <end position="292"/>
    </location>
</feature>
<evidence type="ECO:0000256" key="6">
    <source>
        <dbReference type="ARBA" id="ARBA00023004"/>
    </source>
</evidence>
<proteinExistence type="inferred from homology"/>
<dbReference type="GO" id="GO:0046872">
    <property type="term" value="F:metal ion binding"/>
    <property type="evidence" value="ECO:0007669"/>
    <property type="project" value="UniProtKB-KW"/>
</dbReference>
<comment type="caution">
    <text evidence="11">The sequence shown here is derived from an EMBL/GenBank/DDBJ whole genome shotgun (WGS) entry which is preliminary data.</text>
</comment>
<evidence type="ECO:0000256" key="2">
    <source>
        <dbReference type="ARBA" id="ARBA00022559"/>
    </source>
</evidence>
<gene>
    <name evidence="11" type="ORF">LECACI_7A004081</name>
</gene>
<accession>A0AAI8YY12</accession>
<evidence type="ECO:0000256" key="1">
    <source>
        <dbReference type="ARBA" id="ARBA00001970"/>
    </source>
</evidence>
<keyword evidence="5" id="KW-0560">Oxidoreductase</keyword>
<dbReference type="PROSITE" id="PS51405">
    <property type="entry name" value="HEME_HALOPEROXIDASE"/>
    <property type="match status" value="1"/>
</dbReference>
<comment type="cofactor">
    <cofactor evidence="1">
        <name>heme b</name>
        <dbReference type="ChEBI" id="CHEBI:60344"/>
    </cofactor>
</comment>
<dbReference type="PANTHER" id="PTHR33577">
    <property type="entry name" value="STERIGMATOCYSTIN BIOSYNTHESIS PEROXIDASE STCC-RELATED"/>
    <property type="match status" value="1"/>
</dbReference>
<keyword evidence="2" id="KW-0575">Peroxidase</keyword>
<dbReference type="EMBL" id="CAVMBE010000021">
    <property type="protein sequence ID" value="CAK3996732.1"/>
    <property type="molecule type" value="Genomic_DNA"/>
</dbReference>